<dbReference type="AlphaFoldDB" id="A0AAQ2XPM2"/>
<dbReference type="EMBL" id="CP117692">
    <property type="protein sequence ID" value="WDC82141.1"/>
    <property type="molecule type" value="Genomic_DNA"/>
</dbReference>
<gene>
    <name evidence="1" type="ORF">PSR59_00255</name>
</gene>
<dbReference type="RefSeq" id="WP_273745062.1">
    <property type="nucleotide sequence ID" value="NZ_CP117692.1"/>
</dbReference>
<evidence type="ECO:0000313" key="1">
    <source>
        <dbReference type="EMBL" id="WDC82141.1"/>
    </source>
</evidence>
<sequence length="109" mass="12796">MPNAYIFSDLKTIACAATGKQVSNRKQSSEKLFADYVKKFSILTYDVSQIYDSTVIHYDYPLFEDLHDVFADLKRHIVEREHSCQTDVEFRKCSAFGEFFSRFEQCSWI</sequence>
<accession>A0AAQ2XPM2</accession>
<evidence type="ECO:0000313" key="2">
    <source>
        <dbReference type="Proteomes" id="UP001222683"/>
    </source>
</evidence>
<dbReference type="Proteomes" id="UP001222683">
    <property type="component" value="Chromosome"/>
</dbReference>
<organism evidence="1 2">
    <name type="scientific">Ligilactobacillus ruminis</name>
    <dbReference type="NCBI Taxonomy" id="1623"/>
    <lineage>
        <taxon>Bacteria</taxon>
        <taxon>Bacillati</taxon>
        <taxon>Bacillota</taxon>
        <taxon>Bacilli</taxon>
        <taxon>Lactobacillales</taxon>
        <taxon>Lactobacillaceae</taxon>
        <taxon>Ligilactobacillus</taxon>
    </lineage>
</organism>
<reference evidence="1" key="1">
    <citation type="submission" date="2023-02" db="EMBL/GenBank/DDBJ databases">
        <title>Complete genome sequence of Lactobacillus ruminis CACC888 isolated from Pig feces.</title>
        <authorList>
            <person name="Park S."/>
            <person name="Park M.A."/>
            <person name="Kim D.-H."/>
            <person name="Kim Y."/>
        </authorList>
    </citation>
    <scope>NUCLEOTIDE SEQUENCE</scope>
    <source>
        <strain evidence="1">CACC888</strain>
    </source>
</reference>
<protein>
    <submittedName>
        <fullName evidence="1">Uncharacterized protein</fullName>
    </submittedName>
</protein>
<proteinExistence type="predicted"/>
<name>A0AAQ2XPM2_9LACO</name>